<dbReference type="PANTHER" id="PTHR12788">
    <property type="entry name" value="PROTEIN-TYROSINE SULFOTRANSFERASE 2"/>
    <property type="match status" value="1"/>
</dbReference>
<name>A0A1M4WWI5_9BACT</name>
<dbReference type="PANTHER" id="PTHR12788:SF10">
    <property type="entry name" value="PROTEIN-TYROSINE SULFOTRANSFERASE"/>
    <property type="match status" value="1"/>
</dbReference>
<dbReference type="InterPro" id="IPR026634">
    <property type="entry name" value="TPST-like"/>
</dbReference>
<dbReference type="Pfam" id="PF13469">
    <property type="entry name" value="Sulfotransfer_3"/>
    <property type="match status" value="1"/>
</dbReference>
<keyword evidence="3" id="KW-1185">Reference proteome</keyword>
<dbReference type="RefSeq" id="WP_073037431.1">
    <property type="nucleotide sequence ID" value="NZ_FQVB01000008.1"/>
</dbReference>
<evidence type="ECO:0000313" key="3">
    <source>
        <dbReference type="Proteomes" id="UP000184076"/>
    </source>
</evidence>
<dbReference type="AlphaFoldDB" id="A0A1M4WWI5"/>
<dbReference type="SUPFAM" id="SSF52540">
    <property type="entry name" value="P-loop containing nucleoside triphosphate hydrolases"/>
    <property type="match status" value="1"/>
</dbReference>
<accession>A0A1M4WWI5</accession>
<dbReference type="GO" id="GO:0008476">
    <property type="term" value="F:protein-tyrosine sulfotransferase activity"/>
    <property type="evidence" value="ECO:0007669"/>
    <property type="project" value="InterPro"/>
</dbReference>
<evidence type="ECO:0000256" key="1">
    <source>
        <dbReference type="ARBA" id="ARBA00022679"/>
    </source>
</evidence>
<protein>
    <submittedName>
        <fullName evidence="2">Sulfotransferase family protein</fullName>
    </submittedName>
</protein>
<evidence type="ECO:0000313" key="2">
    <source>
        <dbReference type="EMBL" id="SHE85555.1"/>
    </source>
</evidence>
<keyword evidence="1 2" id="KW-0808">Transferase</keyword>
<dbReference type="STRING" id="1121391.SAMN02745206_00917"/>
<organism evidence="2 3">
    <name type="scientific">Desulfacinum infernum DSM 9756</name>
    <dbReference type="NCBI Taxonomy" id="1121391"/>
    <lineage>
        <taxon>Bacteria</taxon>
        <taxon>Pseudomonadati</taxon>
        <taxon>Thermodesulfobacteriota</taxon>
        <taxon>Syntrophobacteria</taxon>
        <taxon>Syntrophobacterales</taxon>
        <taxon>Syntrophobacteraceae</taxon>
        <taxon>Desulfacinum</taxon>
    </lineage>
</organism>
<proteinExistence type="predicted"/>
<dbReference type="Proteomes" id="UP000184076">
    <property type="component" value="Unassembled WGS sequence"/>
</dbReference>
<reference evidence="3" key="1">
    <citation type="submission" date="2016-11" db="EMBL/GenBank/DDBJ databases">
        <authorList>
            <person name="Varghese N."/>
            <person name="Submissions S."/>
        </authorList>
    </citation>
    <scope>NUCLEOTIDE SEQUENCE [LARGE SCALE GENOMIC DNA]</scope>
    <source>
        <strain evidence="3">DSM 9756</strain>
    </source>
</reference>
<dbReference type="Gene3D" id="3.40.50.300">
    <property type="entry name" value="P-loop containing nucleotide triphosphate hydrolases"/>
    <property type="match status" value="1"/>
</dbReference>
<sequence length="304" mass="35250">MSAQVGPPLWMRVINKVRRLIEGPPVREKTVVKVVDPSARKRCPPSFLIGVYRSGTTLLRYVLDSHSRIAVPPETNFLNSLAEMWGSDWMRKGLRGVGVDEEGLLERLRDFAWTIYDDYALAKGKARWVDKTPSYVDILDFIDLLFGAQCRYIMLYRHGLDVAQSMAAVHANDGLGGPARRYAEEFTRSPRLAFTHYWKDQCGKMIDFERRHPDRCHRIRYEDYAEDPDRYLPPVFEFLGEAWEPGVLAYHKRPHDFGLQDHKIETARGFKPKTKTYRHWDREEISEATRIAAPVLEQLGYPVP</sequence>
<dbReference type="InterPro" id="IPR027417">
    <property type="entry name" value="P-loop_NTPase"/>
</dbReference>
<dbReference type="EMBL" id="FQVB01000008">
    <property type="protein sequence ID" value="SHE85555.1"/>
    <property type="molecule type" value="Genomic_DNA"/>
</dbReference>
<gene>
    <name evidence="2" type="ORF">SAMN02745206_00917</name>
</gene>
<dbReference type="OrthoDB" id="3337911at2"/>